<evidence type="ECO:0000313" key="5">
    <source>
        <dbReference type="Proteomes" id="UP001497453"/>
    </source>
</evidence>
<dbReference type="Pfam" id="PF13561">
    <property type="entry name" value="adh_short_C2"/>
    <property type="match status" value="1"/>
</dbReference>
<keyword evidence="3" id="KW-0560">Oxidoreductase</keyword>
<dbReference type="PRINTS" id="PR00080">
    <property type="entry name" value="SDRFAMILY"/>
</dbReference>
<dbReference type="Gene3D" id="3.40.50.720">
    <property type="entry name" value="NAD(P)-binding Rossmann-like Domain"/>
    <property type="match status" value="1"/>
</dbReference>
<dbReference type="Proteomes" id="UP001497453">
    <property type="component" value="Chromosome 4"/>
</dbReference>
<keyword evidence="2" id="KW-0521">NADP</keyword>
<name>A0ABP1DJ25_9APHY</name>
<dbReference type="PANTHER" id="PTHR43618">
    <property type="entry name" value="7-ALPHA-HYDROXYSTEROID DEHYDROGENASE"/>
    <property type="match status" value="1"/>
</dbReference>
<dbReference type="SUPFAM" id="SSF51735">
    <property type="entry name" value="NAD(P)-binding Rossmann-fold domains"/>
    <property type="match status" value="1"/>
</dbReference>
<dbReference type="PRINTS" id="PR00081">
    <property type="entry name" value="GDHRDH"/>
</dbReference>
<dbReference type="InterPro" id="IPR020904">
    <property type="entry name" value="Sc_DH/Rdtase_CS"/>
</dbReference>
<dbReference type="InterPro" id="IPR002347">
    <property type="entry name" value="SDR_fam"/>
</dbReference>
<protein>
    <recommendedName>
        <fullName evidence="6">NAD(P)-binding protein</fullName>
    </recommendedName>
</protein>
<evidence type="ECO:0000313" key="4">
    <source>
        <dbReference type="EMBL" id="CAL1707810.1"/>
    </source>
</evidence>
<reference evidence="5" key="1">
    <citation type="submission" date="2024-04" db="EMBL/GenBank/DDBJ databases">
        <authorList>
            <person name="Shaw F."/>
            <person name="Minotto A."/>
        </authorList>
    </citation>
    <scope>NUCLEOTIDE SEQUENCE [LARGE SCALE GENOMIC DNA]</scope>
</reference>
<gene>
    <name evidence="4" type="ORF">GFSPODELE1_LOCUS6549</name>
</gene>
<organism evidence="4 5">
    <name type="scientific">Somion occarium</name>
    <dbReference type="NCBI Taxonomy" id="3059160"/>
    <lineage>
        <taxon>Eukaryota</taxon>
        <taxon>Fungi</taxon>
        <taxon>Dikarya</taxon>
        <taxon>Basidiomycota</taxon>
        <taxon>Agaricomycotina</taxon>
        <taxon>Agaricomycetes</taxon>
        <taxon>Polyporales</taxon>
        <taxon>Cerrenaceae</taxon>
        <taxon>Somion</taxon>
    </lineage>
</organism>
<evidence type="ECO:0008006" key="6">
    <source>
        <dbReference type="Google" id="ProtNLM"/>
    </source>
</evidence>
<dbReference type="PROSITE" id="PS00061">
    <property type="entry name" value="ADH_SHORT"/>
    <property type="match status" value="1"/>
</dbReference>
<keyword evidence="5" id="KW-1185">Reference proteome</keyword>
<dbReference type="InterPro" id="IPR052178">
    <property type="entry name" value="Sec_Metab_Biosynth_SDR"/>
</dbReference>
<dbReference type="CDD" id="cd05233">
    <property type="entry name" value="SDR_c"/>
    <property type="match status" value="1"/>
</dbReference>
<evidence type="ECO:0000256" key="1">
    <source>
        <dbReference type="ARBA" id="ARBA00006484"/>
    </source>
</evidence>
<comment type="similarity">
    <text evidence="1">Belongs to the short-chain dehydrogenases/reductases (SDR) family.</text>
</comment>
<dbReference type="PANTHER" id="PTHR43618:SF8">
    <property type="entry name" value="7ALPHA-HYDROXYSTEROID DEHYDROGENASE"/>
    <property type="match status" value="1"/>
</dbReference>
<dbReference type="InterPro" id="IPR036291">
    <property type="entry name" value="NAD(P)-bd_dom_sf"/>
</dbReference>
<evidence type="ECO:0000256" key="3">
    <source>
        <dbReference type="ARBA" id="ARBA00023002"/>
    </source>
</evidence>
<accession>A0ABP1DJ25</accession>
<proteinExistence type="inferred from homology"/>
<sequence>MASNLFSISGRVMLVSGGSSGIGSYAAKGLAEHGAARVYIVGRRADKLEELSKAAPEVLIPIVGDVSTIEGCKNIAAAFVEKEKTAGVAENDLSLDLLFSNAGVAVGEGSWDFDNTSPERIRDALLRASDQDWAKEFAINSSAMQWLSAALLPYLAKAAQSNDGFREGRGCIVVNTSISAFYISATVPLHMYSASKAAAESISRNLASKFAKLGVRVNTVAIGNIPSELNSIDDPNSFVNQSKVPIGRLGAGDDIVGTLVYLASKAGSYVAGATITLDGGILIASH</sequence>
<evidence type="ECO:0000256" key="2">
    <source>
        <dbReference type="ARBA" id="ARBA00022857"/>
    </source>
</evidence>
<dbReference type="EMBL" id="OZ037947">
    <property type="protein sequence ID" value="CAL1707810.1"/>
    <property type="molecule type" value="Genomic_DNA"/>
</dbReference>